<keyword evidence="1" id="KW-0597">Phosphoprotein</keyword>
<feature type="compositionally biased region" description="Gly residues" evidence="2">
    <location>
        <begin position="417"/>
        <end position="435"/>
    </location>
</feature>
<evidence type="ECO:0000256" key="1">
    <source>
        <dbReference type="ARBA" id="ARBA00022553"/>
    </source>
</evidence>
<gene>
    <name evidence="5" type="ORF">FHX68_2931</name>
</gene>
<feature type="compositionally biased region" description="Acidic residues" evidence="2">
    <location>
        <begin position="370"/>
        <end position="380"/>
    </location>
</feature>
<dbReference type="OrthoDB" id="3637276at2"/>
<organism evidence="5 6">
    <name type="scientific">Microbacterium lacticum</name>
    <dbReference type="NCBI Taxonomy" id="33885"/>
    <lineage>
        <taxon>Bacteria</taxon>
        <taxon>Bacillati</taxon>
        <taxon>Actinomycetota</taxon>
        <taxon>Actinomycetes</taxon>
        <taxon>Micrococcales</taxon>
        <taxon>Microbacteriaceae</taxon>
        <taxon>Microbacterium</taxon>
    </lineage>
</organism>
<dbReference type="InterPro" id="IPR008984">
    <property type="entry name" value="SMAD_FHA_dom_sf"/>
</dbReference>
<feature type="region of interest" description="Disordered" evidence="2">
    <location>
        <begin position="345"/>
        <end position="611"/>
    </location>
</feature>
<evidence type="ECO:0000259" key="4">
    <source>
        <dbReference type="PROSITE" id="PS50006"/>
    </source>
</evidence>
<evidence type="ECO:0000256" key="2">
    <source>
        <dbReference type="SAM" id="MobiDB-lite"/>
    </source>
</evidence>
<proteinExistence type="predicted"/>
<feature type="region of interest" description="Disordered" evidence="2">
    <location>
        <begin position="215"/>
        <end position="328"/>
    </location>
</feature>
<feature type="transmembrane region" description="Helical" evidence="3">
    <location>
        <begin position="98"/>
        <end position="117"/>
    </location>
</feature>
<feature type="compositionally biased region" description="Basic and acidic residues" evidence="2">
    <location>
        <begin position="581"/>
        <end position="597"/>
    </location>
</feature>
<dbReference type="Pfam" id="PF00498">
    <property type="entry name" value="FHA"/>
    <property type="match status" value="1"/>
</dbReference>
<keyword evidence="3" id="KW-0812">Transmembrane</keyword>
<reference evidence="5 6" key="1">
    <citation type="submission" date="2019-06" db="EMBL/GenBank/DDBJ databases">
        <title>Sequencing the genomes of 1000 actinobacteria strains.</title>
        <authorList>
            <person name="Klenk H.-P."/>
        </authorList>
    </citation>
    <scope>NUCLEOTIDE SEQUENCE [LARGE SCALE GENOMIC DNA]</scope>
    <source>
        <strain evidence="5 6">DSM 20427</strain>
    </source>
</reference>
<accession>A0A4Y3UN32</accession>
<feature type="region of interest" description="Disordered" evidence="2">
    <location>
        <begin position="165"/>
        <end position="188"/>
    </location>
</feature>
<dbReference type="CDD" id="cd00060">
    <property type="entry name" value="FHA"/>
    <property type="match status" value="1"/>
</dbReference>
<dbReference type="RefSeq" id="WP_141380753.1">
    <property type="nucleotide sequence ID" value="NZ_BJNA01000032.1"/>
</dbReference>
<feature type="compositionally biased region" description="Low complexity" evidence="2">
    <location>
        <begin position="522"/>
        <end position="536"/>
    </location>
</feature>
<dbReference type="SUPFAM" id="SSF49879">
    <property type="entry name" value="SMAD/FHA domain"/>
    <property type="match status" value="1"/>
</dbReference>
<feature type="compositionally biased region" description="Low complexity" evidence="2">
    <location>
        <begin position="235"/>
        <end position="259"/>
    </location>
</feature>
<feature type="domain" description="FHA" evidence="4">
    <location>
        <begin position="644"/>
        <end position="698"/>
    </location>
</feature>
<evidence type="ECO:0000256" key="3">
    <source>
        <dbReference type="SAM" id="Phobius"/>
    </source>
</evidence>
<feature type="compositionally biased region" description="Low complexity" evidence="2">
    <location>
        <begin position="275"/>
        <end position="328"/>
    </location>
</feature>
<dbReference type="AlphaFoldDB" id="A0A4Y3UN32"/>
<feature type="transmembrane region" description="Helical" evidence="3">
    <location>
        <begin position="64"/>
        <end position="86"/>
    </location>
</feature>
<dbReference type="SMART" id="SM00240">
    <property type="entry name" value="FHA"/>
    <property type="match status" value="1"/>
</dbReference>
<keyword evidence="6" id="KW-1185">Reference proteome</keyword>
<dbReference type="Gene3D" id="2.60.200.20">
    <property type="match status" value="1"/>
</dbReference>
<dbReference type="Pfam" id="PF18936">
    <property type="entry name" value="DUF5684"/>
    <property type="match status" value="1"/>
</dbReference>
<protein>
    <submittedName>
        <fullName evidence="5">PSer/pThr/pTyr-binding forkhead associated (FHA) protein</fullName>
    </submittedName>
</protein>
<dbReference type="PROSITE" id="PS50006">
    <property type="entry name" value="FHA_DOMAIN"/>
    <property type="match status" value="1"/>
</dbReference>
<feature type="compositionally biased region" description="Low complexity" evidence="2">
    <location>
        <begin position="215"/>
        <end position="225"/>
    </location>
</feature>
<dbReference type="InterPro" id="IPR000253">
    <property type="entry name" value="FHA_dom"/>
</dbReference>
<sequence length="734" mass="72463">MNTPDESLAALLLLLSVVLTVALYVWTALAVSAMFRKMGEEPWKAWVPFLNTATLLQWGGFNPWLVLLSLVPVAQIVVYVLVVISAHRINPGFGYGNGMTVLAALLFVVWASILGFGPARWLGARAAGRRGGASAGSGSLPAGPAGAVAGARAAGAVARAAAAPAASVAPDREPEPWTDAPGAGDWAGGVAPAVGAWAGGASTAAGASTGGIAPAAGPAGSPGSAVHPDLPAPAQPSGSAPAPFAPPAASNPASAWTPPDTTPHTPERSDRDADGAPAASGSASTSASPAAAVSDIPSRPSAASVPPDPSAAPESAASGTAASGPAASTTALVGDSLAHAAPVFASSSRPGAGDAPSATVAGDPARDGAVDDVDALDDGDAAWPSEIDDVSAIYPSPFPPSPAGGGPYAAPPVSGMGDLGGLGGTTGGTTGGRSGVAGTTAPDASRAGSRPAPDARAAGPGAPIAFVPGLRPAGAATPPPPPVTRVPAARRAEPVEPVTPDSPSSAEFDGGQSGRTRGESTAPGASPAAAIFAQPARARRTYEGDDPDAFPELSGEVSAVVGSPSAGAPRSAVGAVSAQHRRNESGELEPHDDRPDARASSASDDDAGDDEVLDQTVIARRNVRPVWELVPASGSPILLSATVVILGRRPASDAAYPTAQLVAVPGDARTVSKTHARIELRGDAWVVTDLGSTNGVLVRTLMGDEVEVEAGGQLDAGERFFLGDEEFHLRRIAL</sequence>
<evidence type="ECO:0000313" key="5">
    <source>
        <dbReference type="EMBL" id="TQM90610.1"/>
    </source>
</evidence>
<dbReference type="InterPro" id="IPR043739">
    <property type="entry name" value="DUF5684"/>
</dbReference>
<dbReference type="Proteomes" id="UP000319804">
    <property type="component" value="Unassembled WGS sequence"/>
</dbReference>
<keyword evidence="3" id="KW-1133">Transmembrane helix</keyword>
<feature type="compositionally biased region" description="Basic and acidic residues" evidence="2">
    <location>
        <begin position="265"/>
        <end position="274"/>
    </location>
</feature>
<feature type="compositionally biased region" description="Low complexity" evidence="2">
    <location>
        <begin position="436"/>
        <end position="476"/>
    </location>
</feature>
<feature type="compositionally biased region" description="Low complexity" evidence="2">
    <location>
        <begin position="179"/>
        <end position="188"/>
    </location>
</feature>
<comment type="caution">
    <text evidence="5">The sequence shown here is derived from an EMBL/GenBank/DDBJ whole genome shotgun (WGS) entry which is preliminary data.</text>
</comment>
<dbReference type="EMBL" id="VFPS01000007">
    <property type="protein sequence ID" value="TQM90610.1"/>
    <property type="molecule type" value="Genomic_DNA"/>
</dbReference>
<name>A0A4Y3UN32_9MICO</name>
<evidence type="ECO:0000313" key="6">
    <source>
        <dbReference type="Proteomes" id="UP000319804"/>
    </source>
</evidence>
<keyword evidence="3" id="KW-0472">Membrane</keyword>